<feature type="domain" description="Sec23/Sec24 helical" evidence="7">
    <location>
        <begin position="681"/>
        <end position="783"/>
    </location>
</feature>
<dbReference type="Gene3D" id="3.40.50.410">
    <property type="entry name" value="von Willebrand factor, type A domain"/>
    <property type="match status" value="1"/>
</dbReference>
<dbReference type="InterPro" id="IPR029006">
    <property type="entry name" value="ADF-H/Gelsolin-like_dom_sf"/>
</dbReference>
<dbReference type="InterPro" id="IPR036465">
    <property type="entry name" value="vWFA_dom_sf"/>
</dbReference>
<feature type="compositionally biased region" description="Pro residues" evidence="4">
    <location>
        <begin position="16"/>
        <end position="29"/>
    </location>
</feature>
<dbReference type="InterPro" id="IPR006900">
    <property type="entry name" value="Sec23/24_helical_dom"/>
</dbReference>
<feature type="non-terminal residue" evidence="9">
    <location>
        <position position="941"/>
    </location>
</feature>
<dbReference type="Pfam" id="PF08033">
    <property type="entry name" value="Sec23_BS"/>
    <property type="match status" value="1"/>
</dbReference>
<evidence type="ECO:0000259" key="6">
    <source>
        <dbReference type="Pfam" id="PF04811"/>
    </source>
</evidence>
<dbReference type="Gene3D" id="2.60.40.1670">
    <property type="entry name" value="beta-sandwich domain of Sec23/24"/>
    <property type="match status" value="1"/>
</dbReference>
<dbReference type="InParanoid" id="F0ZM61"/>
<dbReference type="GeneID" id="10501915"/>
<accession>F0ZM61</accession>
<dbReference type="KEGG" id="dpp:DICPUDRAFT_4830"/>
<dbReference type="SUPFAM" id="SSF81811">
    <property type="entry name" value="Helical domain of Sec23/24"/>
    <property type="match status" value="1"/>
</dbReference>
<gene>
    <name evidence="9" type="ORF">DICPUDRAFT_4830</name>
</gene>
<evidence type="ECO:0000256" key="3">
    <source>
        <dbReference type="ARBA" id="ARBA00022927"/>
    </source>
</evidence>
<dbReference type="SUPFAM" id="SSF53300">
    <property type="entry name" value="vWA-like"/>
    <property type="match status" value="1"/>
</dbReference>
<dbReference type="InterPro" id="IPR006895">
    <property type="entry name" value="Znf_Sec23_Sec24"/>
</dbReference>
<dbReference type="PANTHER" id="PTHR13803">
    <property type="entry name" value="SEC24-RELATED PROTEIN"/>
    <property type="match status" value="1"/>
</dbReference>
<feature type="compositionally biased region" description="Polar residues" evidence="4">
    <location>
        <begin position="126"/>
        <end position="155"/>
    </location>
</feature>
<evidence type="ECO:0000256" key="2">
    <source>
        <dbReference type="ARBA" id="ARBA00022448"/>
    </source>
</evidence>
<feature type="domain" description="Zinc finger Sec23/Sec24-type" evidence="5">
    <location>
        <begin position="277"/>
        <end position="315"/>
    </location>
</feature>
<feature type="compositionally biased region" description="Low complexity" evidence="4">
    <location>
        <begin position="156"/>
        <end position="178"/>
    </location>
</feature>
<protein>
    <submittedName>
        <fullName evidence="9">Uncharacterized protein</fullName>
    </submittedName>
</protein>
<proteinExistence type="inferred from homology"/>
<dbReference type="GO" id="GO:0070971">
    <property type="term" value="C:endoplasmic reticulum exit site"/>
    <property type="evidence" value="ECO:0000318"/>
    <property type="project" value="GO_Central"/>
</dbReference>
<dbReference type="EMBL" id="GL871076">
    <property type="protein sequence ID" value="EGC34988.1"/>
    <property type="molecule type" value="Genomic_DNA"/>
</dbReference>
<dbReference type="SUPFAM" id="SSF81995">
    <property type="entry name" value="beta-sandwich domain of Sec23/24"/>
    <property type="match status" value="1"/>
</dbReference>
<dbReference type="RefSeq" id="XP_003288513.1">
    <property type="nucleotide sequence ID" value="XM_003288465.1"/>
</dbReference>
<dbReference type="InterPro" id="IPR012990">
    <property type="entry name" value="Beta-sandwich_Sec23_24"/>
</dbReference>
<evidence type="ECO:0000313" key="10">
    <source>
        <dbReference type="Proteomes" id="UP000001064"/>
    </source>
</evidence>
<dbReference type="eggNOG" id="KOG1984">
    <property type="taxonomic scope" value="Eukaryota"/>
</dbReference>
<dbReference type="GO" id="GO:0006886">
    <property type="term" value="P:intracellular protein transport"/>
    <property type="evidence" value="ECO:0007669"/>
    <property type="project" value="InterPro"/>
</dbReference>
<evidence type="ECO:0000256" key="1">
    <source>
        <dbReference type="ARBA" id="ARBA00008334"/>
    </source>
</evidence>
<dbReference type="Pfam" id="PF04815">
    <property type="entry name" value="Sec23_helical"/>
    <property type="match status" value="1"/>
</dbReference>
<dbReference type="Gene3D" id="2.30.30.380">
    <property type="entry name" value="Zn-finger domain of Sec23/24"/>
    <property type="match status" value="1"/>
</dbReference>
<organism evidence="9 10">
    <name type="scientific">Dictyostelium purpureum</name>
    <name type="common">Slime mold</name>
    <dbReference type="NCBI Taxonomy" id="5786"/>
    <lineage>
        <taxon>Eukaryota</taxon>
        <taxon>Amoebozoa</taxon>
        <taxon>Evosea</taxon>
        <taxon>Eumycetozoa</taxon>
        <taxon>Dictyostelia</taxon>
        <taxon>Dictyosteliales</taxon>
        <taxon>Dictyosteliaceae</taxon>
        <taxon>Dictyostelium</taxon>
    </lineage>
</organism>
<dbReference type="VEuPathDB" id="AmoebaDB:DICPUDRAFT_4830"/>
<dbReference type="InterPro" id="IPR006896">
    <property type="entry name" value="Sec23/24_trunk_dom"/>
</dbReference>
<dbReference type="PANTHER" id="PTHR13803:SF4">
    <property type="entry name" value="SECRETORY 24CD, ISOFORM C"/>
    <property type="match status" value="1"/>
</dbReference>
<dbReference type="SUPFAM" id="SSF82754">
    <property type="entry name" value="C-terminal, gelsolin-like domain of Sec23/24"/>
    <property type="match status" value="1"/>
</dbReference>
<reference evidence="10" key="1">
    <citation type="journal article" date="2011" name="Genome Biol.">
        <title>Comparative genomics of the social amoebae Dictyostelium discoideum and Dictyostelium purpureum.</title>
        <authorList>
            <consortium name="US DOE Joint Genome Institute (JGI-PGF)"/>
            <person name="Sucgang R."/>
            <person name="Kuo A."/>
            <person name="Tian X."/>
            <person name="Salerno W."/>
            <person name="Parikh A."/>
            <person name="Feasley C.L."/>
            <person name="Dalin E."/>
            <person name="Tu H."/>
            <person name="Huang E."/>
            <person name="Barry K."/>
            <person name="Lindquist E."/>
            <person name="Shapiro H."/>
            <person name="Bruce D."/>
            <person name="Schmutz J."/>
            <person name="Salamov A."/>
            <person name="Fey P."/>
            <person name="Gaudet P."/>
            <person name="Anjard C."/>
            <person name="Babu M.M."/>
            <person name="Basu S."/>
            <person name="Bushmanova Y."/>
            <person name="van der Wel H."/>
            <person name="Katoh-Kurasawa M."/>
            <person name="Dinh C."/>
            <person name="Coutinho P.M."/>
            <person name="Saito T."/>
            <person name="Elias M."/>
            <person name="Schaap P."/>
            <person name="Kay R.R."/>
            <person name="Henrissat B."/>
            <person name="Eichinger L."/>
            <person name="Rivero F."/>
            <person name="Putnam N.H."/>
            <person name="West C.M."/>
            <person name="Loomis W.F."/>
            <person name="Chisholm R.L."/>
            <person name="Shaulsky G."/>
            <person name="Strassmann J.E."/>
            <person name="Queller D.C."/>
            <person name="Kuspa A."/>
            <person name="Grigoriev I.V."/>
        </authorList>
    </citation>
    <scope>NUCLEOTIDE SEQUENCE [LARGE SCALE GENOMIC DNA]</scope>
    <source>
        <strain evidence="10">QSDP1</strain>
    </source>
</reference>
<feature type="domain" description="Sec23/Sec24 trunk" evidence="6">
    <location>
        <begin position="352"/>
        <end position="580"/>
    </location>
</feature>
<dbReference type="InterPro" id="IPR036174">
    <property type="entry name" value="Znf_Sec23_Sec24_sf"/>
</dbReference>
<dbReference type="InterPro" id="IPR036180">
    <property type="entry name" value="Gelsolin-like_dom_sf"/>
</dbReference>
<feature type="region of interest" description="Disordered" evidence="4">
    <location>
        <begin position="1"/>
        <end position="185"/>
    </location>
</feature>
<dbReference type="GO" id="GO:0030127">
    <property type="term" value="C:COPII vesicle coat"/>
    <property type="evidence" value="ECO:0000318"/>
    <property type="project" value="GO_Central"/>
</dbReference>
<keyword evidence="3" id="KW-0653">Protein transport</keyword>
<feature type="non-terminal residue" evidence="9">
    <location>
        <position position="1"/>
    </location>
</feature>
<dbReference type="Gene3D" id="1.20.120.730">
    <property type="entry name" value="Sec23/Sec24 helical domain"/>
    <property type="match status" value="1"/>
</dbReference>
<evidence type="ECO:0000259" key="5">
    <source>
        <dbReference type="Pfam" id="PF04810"/>
    </source>
</evidence>
<dbReference type="InterPro" id="IPR036175">
    <property type="entry name" value="Sec23/24_helical_dom_sf"/>
</dbReference>
<evidence type="ECO:0000313" key="9">
    <source>
        <dbReference type="EMBL" id="EGC34988.1"/>
    </source>
</evidence>
<dbReference type="GO" id="GO:0000149">
    <property type="term" value="F:SNARE binding"/>
    <property type="evidence" value="ECO:0000318"/>
    <property type="project" value="GO_Central"/>
</dbReference>
<feature type="compositionally biased region" description="Low complexity" evidence="4">
    <location>
        <begin position="1"/>
        <end position="15"/>
    </location>
</feature>
<dbReference type="STRING" id="5786.F0ZM61"/>
<dbReference type="InterPro" id="IPR050550">
    <property type="entry name" value="SEC23_SEC24_subfamily"/>
</dbReference>
<feature type="domain" description="Sec23/Sec24 beta-sandwich" evidence="8">
    <location>
        <begin position="586"/>
        <end position="669"/>
    </location>
</feature>
<evidence type="ECO:0000259" key="8">
    <source>
        <dbReference type="Pfam" id="PF08033"/>
    </source>
</evidence>
<evidence type="ECO:0000256" key="4">
    <source>
        <dbReference type="SAM" id="MobiDB-lite"/>
    </source>
</evidence>
<dbReference type="Gene3D" id="3.40.20.10">
    <property type="entry name" value="Severin"/>
    <property type="match status" value="1"/>
</dbReference>
<feature type="compositionally biased region" description="Low complexity" evidence="4">
    <location>
        <begin position="30"/>
        <end position="61"/>
    </location>
</feature>
<dbReference type="Pfam" id="PF04811">
    <property type="entry name" value="Sec23_trunk"/>
    <property type="match status" value="1"/>
</dbReference>
<evidence type="ECO:0000259" key="7">
    <source>
        <dbReference type="Pfam" id="PF04815"/>
    </source>
</evidence>
<feature type="compositionally biased region" description="Low complexity" evidence="4">
    <location>
        <begin position="92"/>
        <end position="120"/>
    </location>
</feature>
<sequence length="941" mass="105331">QGGYPQTGYPNQQQNTPPPPTNNTSPPPTNNQQQQQQYYNPYNTGGYPQQGGYPNQQQSTNAPPPTNINTAAPPPTNPPPTNINTATPPPTNINTTAPPTNATPTNAPPTNTTAPPMTNNYPSQPPTGSQSVSPSKQPQLNNYYQNTPPMTNTGYPQQPQQPQQSQPPQQSQQSQPQPYSINMSKVPSPTAILEQFNSYVYKTNSETSLAPPPSTVQQLIIDQQNASPNFIRSTLYSIPETEDSLNLIHIPFAIHIQPLAFNGVSGEIPTVRHPGGPIQCQRCHGYMNPFNPFNNGGKYFTCRLCEFENSVPQEYFSATLPNGLRTDFEMRPELQRGSVDFIKLEANPAGVPGYIFVIEVSQFTLNNGIVQNIIDSIKKILNEQYDNVPQRIGIITYDTEVHFWSFKPTYTYPQMKVLTHENVFVPIDEKDSGFLVDYRQSKHLMDFFFANYKTFFKRPAAMQAPFAFGAAVQAASMALEKTGGRVFTFNTVLPKGQPGAIPKRTERSVQPSPSSSFYKMVAQDCVAKNVSIDLFVIPMEICDVPSYAQLATTTGGHINLYQFYSADHHSEQLSSDIVHYVTMEYGFNATSKIRCSRGLTINGYFGNLTETTAGLVQMAGVTSDKSITAVIKYDDKLKPKSKAYIQFAMIYTNIRGETKIRVHNLRLSVDSVLANFFRDSDLDSITTYLARVASKEIVNSTTSTMVRSNTVDKGVELLASYRKNCASDKKATQLILPEGIKLMPIYILAMMKTPCFRLSNEISQDLRYFYINLYASSSPSRIIPLIYPRTYPIHNLLPGDGLRHPTQDHIVLPHFVRLSADQISQNGIYIVEDGRQIIVWVQQFAATNYLRDLFGIESTFGYTNSKLSQLYQGLNGQNEYHQRVEAIIHSITQLRGYRERPVIFVVQGDPIDAHLRLQFHEDKGVDSVSYIDFLCQIHKQI</sequence>
<comment type="similarity">
    <text evidence="1">Belongs to the SEC23/SEC24 family. SEC24 subfamily.</text>
</comment>
<dbReference type="FunCoup" id="F0ZM61">
    <property type="interactions" value="838"/>
</dbReference>
<dbReference type="Proteomes" id="UP000001064">
    <property type="component" value="Unassembled WGS sequence"/>
</dbReference>
<dbReference type="OrthoDB" id="49016at2759"/>
<dbReference type="GO" id="GO:0090110">
    <property type="term" value="P:COPII-coated vesicle cargo loading"/>
    <property type="evidence" value="ECO:0000318"/>
    <property type="project" value="GO_Central"/>
</dbReference>
<dbReference type="OMA" id="INPFMTF"/>
<feature type="compositionally biased region" description="Pro residues" evidence="4">
    <location>
        <begin position="62"/>
        <end position="91"/>
    </location>
</feature>
<keyword evidence="2" id="KW-0813">Transport</keyword>
<dbReference type="AlphaFoldDB" id="F0ZM61"/>
<name>F0ZM61_DICPU</name>
<dbReference type="SUPFAM" id="SSF82919">
    <property type="entry name" value="Zn-finger domain of Sec23/24"/>
    <property type="match status" value="1"/>
</dbReference>
<dbReference type="GO" id="GO:0008270">
    <property type="term" value="F:zinc ion binding"/>
    <property type="evidence" value="ECO:0000318"/>
    <property type="project" value="GO_Central"/>
</dbReference>
<dbReference type="Pfam" id="PF04810">
    <property type="entry name" value="zf-Sec23_Sec24"/>
    <property type="match status" value="1"/>
</dbReference>
<keyword evidence="10" id="KW-1185">Reference proteome</keyword>